<evidence type="ECO:0000313" key="2">
    <source>
        <dbReference type="Proteomes" id="UP000509761"/>
    </source>
</evidence>
<accession>A0A653QC87</accession>
<dbReference type="Proteomes" id="UP000509761">
    <property type="component" value="Chromosome"/>
</dbReference>
<keyword evidence="2" id="KW-1185">Reference proteome</keyword>
<dbReference type="GeneID" id="69283464"/>
<protein>
    <submittedName>
        <fullName evidence="1">Uncharacterized protein</fullName>
    </submittedName>
</protein>
<dbReference type="AlphaFoldDB" id="A0A653QC87"/>
<organism evidence="1 2">
    <name type="scientific">Vreelandella titanicae</name>
    <dbReference type="NCBI Taxonomy" id="664683"/>
    <lineage>
        <taxon>Bacteria</taxon>
        <taxon>Pseudomonadati</taxon>
        <taxon>Pseudomonadota</taxon>
        <taxon>Gammaproteobacteria</taxon>
        <taxon>Oceanospirillales</taxon>
        <taxon>Halomonadaceae</taxon>
        <taxon>Vreelandella</taxon>
    </lineage>
</organism>
<evidence type="ECO:0000313" key="1">
    <source>
        <dbReference type="EMBL" id="QKS23140.1"/>
    </source>
</evidence>
<reference evidence="1 2" key="1">
    <citation type="submission" date="2019-12" db="EMBL/GenBank/DDBJ databases">
        <title>Genome sequencing and assembly of endphytes of Porphyra tenera.</title>
        <authorList>
            <person name="Park J.M."/>
            <person name="Shin R."/>
            <person name="Jo S.H."/>
        </authorList>
    </citation>
    <scope>NUCLEOTIDE SEQUENCE [LARGE SCALE GENOMIC DNA]</scope>
    <source>
        <strain evidence="1 2">GPM3</strain>
    </source>
</reference>
<accession>A0A6N0YT92</accession>
<dbReference type="InterPro" id="IPR035406">
    <property type="entry name" value="DUF5412"/>
</dbReference>
<gene>
    <name evidence="1" type="ORF">FX987_00892</name>
</gene>
<sequence>MKVLKIIIIGSSFVLLALLGIVVWFFFSGGIFSDCETHEISRSKSPSGKYEAMVYIKGCGATTPSATIVALRQDEKVSAFEDIFIIEAAVSIDFEWTGPDQLKIFSPKIITNADIFRKEMNWQTVSIEYQ</sequence>
<dbReference type="Pfam" id="PF17428">
    <property type="entry name" value="DUF5412"/>
    <property type="match status" value="1"/>
</dbReference>
<dbReference type="RefSeq" id="WP_022523821.1">
    <property type="nucleotide sequence ID" value="NZ_CP054580.1"/>
</dbReference>
<dbReference type="EMBL" id="CP054580">
    <property type="protein sequence ID" value="QKS23140.1"/>
    <property type="molecule type" value="Genomic_DNA"/>
</dbReference>
<proteinExistence type="predicted"/>
<name>A0A653QC87_9GAMM</name>